<organism evidence="1 2">
    <name type="scientific">Methanospirillum lacunae</name>
    <dbReference type="NCBI Taxonomy" id="668570"/>
    <lineage>
        <taxon>Archaea</taxon>
        <taxon>Methanobacteriati</taxon>
        <taxon>Methanobacteriota</taxon>
        <taxon>Stenosarchaea group</taxon>
        <taxon>Methanomicrobia</taxon>
        <taxon>Methanomicrobiales</taxon>
        <taxon>Methanospirillaceae</taxon>
        <taxon>Methanospirillum</taxon>
    </lineage>
</organism>
<dbReference type="EMBL" id="QGMY01000002">
    <property type="protein sequence ID" value="PWR74335.1"/>
    <property type="molecule type" value="Genomic_DNA"/>
</dbReference>
<gene>
    <name evidence="1" type="ORF">DK846_04085</name>
</gene>
<evidence type="ECO:0000313" key="1">
    <source>
        <dbReference type="EMBL" id="PWR74335.1"/>
    </source>
</evidence>
<sequence>MQNYDTLKISIQKRNDSTAEEHKIANIKKKRAKLLKQQNDIREDTLKSSLKIQKISDTVDLNFIPVSPSSQEHSIPSANLTFGHLKPVEQRKQDPMEFQKIGEFSTKIPFGYQNPGGSVYNKVSERVKNLHHVQ</sequence>
<accession>A0A2V2N752</accession>
<protein>
    <submittedName>
        <fullName evidence="1">Uncharacterized protein</fullName>
    </submittedName>
</protein>
<dbReference type="Proteomes" id="UP000245657">
    <property type="component" value="Unassembled WGS sequence"/>
</dbReference>
<proteinExistence type="predicted"/>
<comment type="caution">
    <text evidence="1">The sequence shown here is derived from an EMBL/GenBank/DDBJ whole genome shotgun (WGS) entry which is preliminary data.</text>
</comment>
<evidence type="ECO:0000313" key="2">
    <source>
        <dbReference type="Proteomes" id="UP000245657"/>
    </source>
</evidence>
<keyword evidence="2" id="KW-1185">Reference proteome</keyword>
<name>A0A2V2N752_9EURY</name>
<reference evidence="1 2" key="1">
    <citation type="submission" date="2018-05" db="EMBL/GenBank/DDBJ databases">
        <title>Draft genome of Methanospirillum lacunae Ki8-1.</title>
        <authorList>
            <person name="Dueholm M.S."/>
            <person name="Nielsen P.H."/>
            <person name="Bakmann L.F."/>
            <person name="Otzen D.E."/>
        </authorList>
    </citation>
    <scope>NUCLEOTIDE SEQUENCE [LARGE SCALE GENOMIC DNA]</scope>
    <source>
        <strain evidence="1 2">Ki8-1</strain>
    </source>
</reference>
<dbReference type="AlphaFoldDB" id="A0A2V2N752"/>